<dbReference type="OrthoDB" id="5876363at2759"/>
<dbReference type="FunFam" id="1.10.10.10:FF:000029">
    <property type="entry name" value="Proliferation-associated 2G4, a"/>
    <property type="match status" value="1"/>
</dbReference>
<dbReference type="Gene3D" id="1.10.10.10">
    <property type="entry name" value="Winged helix-like DNA-binding domain superfamily/Winged helix DNA-binding domain"/>
    <property type="match status" value="1"/>
</dbReference>
<dbReference type="Proteomes" id="UP000274131">
    <property type="component" value="Unassembled WGS sequence"/>
</dbReference>
<dbReference type="InterPro" id="IPR036005">
    <property type="entry name" value="Creatinase/aminopeptidase-like"/>
</dbReference>
<dbReference type="InterPro" id="IPR000994">
    <property type="entry name" value="Pept_M24"/>
</dbReference>
<dbReference type="AlphaFoldDB" id="A0A0N4VP15"/>
<dbReference type="InterPro" id="IPR036390">
    <property type="entry name" value="WH_DNA-bd_sf"/>
</dbReference>
<evidence type="ECO:0000313" key="4">
    <source>
        <dbReference type="EMBL" id="VDD97160.1"/>
    </source>
</evidence>
<proteinExistence type="inferred from homology"/>
<dbReference type="STRING" id="51028.A0A0N4VP15"/>
<reference evidence="4 5" key="2">
    <citation type="submission" date="2018-10" db="EMBL/GenBank/DDBJ databases">
        <authorList>
            <consortium name="Pathogen Informatics"/>
        </authorList>
    </citation>
    <scope>NUCLEOTIDE SEQUENCE [LARGE SCALE GENOMIC DNA]</scope>
</reference>
<accession>A0A0N4VP15</accession>
<gene>
    <name evidence="4" type="ORF">EVEC_LOCUS11911</name>
</gene>
<dbReference type="InterPro" id="IPR004545">
    <property type="entry name" value="PA2G4"/>
</dbReference>
<dbReference type="PANTHER" id="PTHR10804">
    <property type="entry name" value="PROTEASE FAMILY M24 METHIONYL AMINOPEPTIDASE, AMINOPEPTIDASE P"/>
    <property type="match status" value="1"/>
</dbReference>
<dbReference type="PANTHER" id="PTHR10804:SF11">
    <property type="entry name" value="PROLIFERATION-ASSOCIATED PROTEIN 2G4"/>
    <property type="match status" value="1"/>
</dbReference>
<organism evidence="6">
    <name type="scientific">Enterobius vermicularis</name>
    <name type="common">Human pinworm</name>
    <dbReference type="NCBI Taxonomy" id="51028"/>
    <lineage>
        <taxon>Eukaryota</taxon>
        <taxon>Metazoa</taxon>
        <taxon>Ecdysozoa</taxon>
        <taxon>Nematoda</taxon>
        <taxon>Chromadorea</taxon>
        <taxon>Rhabditida</taxon>
        <taxon>Spirurina</taxon>
        <taxon>Oxyuridomorpha</taxon>
        <taxon>Oxyuroidea</taxon>
        <taxon>Oxyuridae</taxon>
        <taxon>Enterobius</taxon>
    </lineage>
</organism>
<dbReference type="Pfam" id="PF00557">
    <property type="entry name" value="Peptidase_M24"/>
    <property type="match status" value="1"/>
</dbReference>
<evidence type="ECO:0000313" key="6">
    <source>
        <dbReference type="WBParaSite" id="EVEC_0001273801-mRNA-1"/>
    </source>
</evidence>
<evidence type="ECO:0000256" key="2">
    <source>
        <dbReference type="SAM" id="MobiDB-lite"/>
    </source>
</evidence>
<dbReference type="NCBIfam" id="TIGR00495">
    <property type="entry name" value="crvDNA_42K"/>
    <property type="match status" value="1"/>
</dbReference>
<dbReference type="CDD" id="cd01089">
    <property type="entry name" value="PA2G4-like"/>
    <property type="match status" value="1"/>
</dbReference>
<dbReference type="SUPFAM" id="SSF55920">
    <property type="entry name" value="Creatinase/aminopeptidase"/>
    <property type="match status" value="1"/>
</dbReference>
<evidence type="ECO:0000313" key="5">
    <source>
        <dbReference type="Proteomes" id="UP000274131"/>
    </source>
</evidence>
<evidence type="ECO:0000259" key="3">
    <source>
        <dbReference type="Pfam" id="PF00557"/>
    </source>
</evidence>
<sequence>MAGKTKGVSESGMVADDEHDKEESLANDLVVTKYAQAADIVNGVLKEVIAAVKEDVEVGFLCDLGDRLILERTSKVFKKEKEVQKGIAMPTCISVDNCICHYSPLRSDPPVVLRKGQMVKIDLGAHIDGYVATAAHTVVVGASNTDKITQRKASVIMAAYNAMEATIRMLRPELYKNMEVTEMIDRIATFYKPIENMLSHQLSRNKIDGEKQIIQNPGEKQRSEMTKCSFETYEAYAIDILMSTGEGHVKPVDTRTTVYKRTDDIIYSLKIKASRTFFSNAVSRFGSMPFTLRAFEEEKNAKMGVVECERHGLLQPYQVLYEKDGEFVAQFKSTVLILPGGLLKITGLPLDSSLISCDEKITDSSVSPDVRIFPFFLY</sequence>
<feature type="domain" description="Peptidase M24" evidence="3">
    <location>
        <begin position="34"/>
        <end position="215"/>
    </location>
</feature>
<comment type="similarity">
    <text evidence="1">Belongs to the peptidase M24 family.</text>
</comment>
<dbReference type="SUPFAM" id="SSF46785">
    <property type="entry name" value="Winged helix' DNA-binding domain"/>
    <property type="match status" value="1"/>
</dbReference>
<name>A0A0N4VP15_ENTVE</name>
<feature type="region of interest" description="Disordered" evidence="2">
    <location>
        <begin position="1"/>
        <end position="20"/>
    </location>
</feature>
<dbReference type="InterPro" id="IPR036388">
    <property type="entry name" value="WH-like_DNA-bd_sf"/>
</dbReference>
<reference evidence="6" key="1">
    <citation type="submission" date="2017-02" db="UniProtKB">
        <authorList>
            <consortium name="WormBaseParasite"/>
        </authorList>
    </citation>
    <scope>IDENTIFICATION</scope>
</reference>
<evidence type="ECO:0000256" key="1">
    <source>
        <dbReference type="ARBA" id="ARBA00007319"/>
    </source>
</evidence>
<protein>
    <submittedName>
        <fullName evidence="6">Peptidase_M24 domain-containing protein</fullName>
    </submittedName>
</protein>
<dbReference type="EMBL" id="UXUI01012954">
    <property type="protein sequence ID" value="VDD97160.1"/>
    <property type="molecule type" value="Genomic_DNA"/>
</dbReference>
<keyword evidence="5" id="KW-1185">Reference proteome</keyword>
<dbReference type="InterPro" id="IPR047113">
    <property type="entry name" value="PA2G4/ARX1"/>
</dbReference>
<dbReference type="Gene3D" id="3.90.230.10">
    <property type="entry name" value="Creatinase/methionine aminopeptidase superfamily"/>
    <property type="match status" value="1"/>
</dbReference>
<dbReference type="WBParaSite" id="EVEC_0001273801-mRNA-1">
    <property type="protein sequence ID" value="EVEC_0001273801-mRNA-1"/>
    <property type="gene ID" value="EVEC_0001273801"/>
</dbReference>